<name>A0A087H1R1_ARAAL</name>
<dbReference type="eggNOG" id="KOG4492">
    <property type="taxonomic scope" value="Eukaryota"/>
</dbReference>
<proteinExistence type="predicted"/>
<protein>
    <submittedName>
        <fullName evidence="1">Uncharacterized protein</fullName>
    </submittedName>
</protein>
<dbReference type="OrthoDB" id="1721239at2759"/>
<sequence length="51" mass="5558">MVDAMVALVLIDQLMAQYAQCHLLSINPELQEPLQVASPVELEQPQNAAAL</sequence>
<dbReference type="AlphaFoldDB" id="A0A087H1R1"/>
<evidence type="ECO:0000313" key="1">
    <source>
        <dbReference type="EMBL" id="KFK36063.1"/>
    </source>
</evidence>
<gene>
    <name evidence="1" type="ordered locus">AALP_Aa4g073000</name>
</gene>
<accession>A0A087H1R1</accession>
<dbReference type="EMBL" id="CM002872">
    <property type="protein sequence ID" value="KFK36063.1"/>
    <property type="molecule type" value="Genomic_DNA"/>
</dbReference>
<reference evidence="2" key="1">
    <citation type="journal article" date="2015" name="Nat. Plants">
        <title>Genome expansion of Arabis alpina linked with retrotransposition and reduced symmetric DNA methylation.</title>
        <authorList>
            <person name="Willing E.M."/>
            <person name="Rawat V."/>
            <person name="Mandakova T."/>
            <person name="Maumus F."/>
            <person name="James G.V."/>
            <person name="Nordstroem K.J."/>
            <person name="Becker C."/>
            <person name="Warthmann N."/>
            <person name="Chica C."/>
            <person name="Szarzynska B."/>
            <person name="Zytnicki M."/>
            <person name="Albani M.C."/>
            <person name="Kiefer C."/>
            <person name="Bergonzi S."/>
            <person name="Castaings L."/>
            <person name="Mateos J.L."/>
            <person name="Berns M.C."/>
            <person name="Bujdoso N."/>
            <person name="Piofczyk T."/>
            <person name="de Lorenzo L."/>
            <person name="Barrero-Sicilia C."/>
            <person name="Mateos I."/>
            <person name="Piednoel M."/>
            <person name="Hagmann J."/>
            <person name="Chen-Min-Tao R."/>
            <person name="Iglesias-Fernandez R."/>
            <person name="Schuster S.C."/>
            <person name="Alonso-Blanco C."/>
            <person name="Roudier F."/>
            <person name="Carbonero P."/>
            <person name="Paz-Ares J."/>
            <person name="Davis S.J."/>
            <person name="Pecinka A."/>
            <person name="Quesneville H."/>
            <person name="Colot V."/>
            <person name="Lysak M.A."/>
            <person name="Weigel D."/>
            <person name="Coupland G."/>
            <person name="Schneeberger K."/>
        </authorList>
    </citation>
    <scope>NUCLEOTIDE SEQUENCE [LARGE SCALE GENOMIC DNA]</scope>
    <source>
        <strain evidence="2">cv. Pajares</strain>
    </source>
</reference>
<evidence type="ECO:0000313" key="2">
    <source>
        <dbReference type="Proteomes" id="UP000029120"/>
    </source>
</evidence>
<dbReference type="Gramene" id="KFK36063">
    <property type="protein sequence ID" value="KFK36063"/>
    <property type="gene ID" value="AALP_AA4G073000"/>
</dbReference>
<dbReference type="Proteomes" id="UP000029120">
    <property type="component" value="Chromosome 4"/>
</dbReference>
<organism evidence="1 2">
    <name type="scientific">Arabis alpina</name>
    <name type="common">Alpine rock-cress</name>
    <dbReference type="NCBI Taxonomy" id="50452"/>
    <lineage>
        <taxon>Eukaryota</taxon>
        <taxon>Viridiplantae</taxon>
        <taxon>Streptophyta</taxon>
        <taxon>Embryophyta</taxon>
        <taxon>Tracheophyta</taxon>
        <taxon>Spermatophyta</taxon>
        <taxon>Magnoliopsida</taxon>
        <taxon>eudicotyledons</taxon>
        <taxon>Gunneridae</taxon>
        <taxon>Pentapetalae</taxon>
        <taxon>rosids</taxon>
        <taxon>malvids</taxon>
        <taxon>Brassicales</taxon>
        <taxon>Brassicaceae</taxon>
        <taxon>Arabideae</taxon>
        <taxon>Arabis</taxon>
    </lineage>
</organism>
<keyword evidence="2" id="KW-1185">Reference proteome</keyword>